<keyword evidence="13" id="KW-1185">Reference proteome</keyword>
<evidence type="ECO:0000256" key="1">
    <source>
        <dbReference type="ARBA" id="ARBA00004141"/>
    </source>
</evidence>
<feature type="transmembrane region" description="Helical" evidence="9">
    <location>
        <begin position="1097"/>
        <end position="1117"/>
    </location>
</feature>
<proteinExistence type="predicted"/>
<keyword evidence="5" id="KW-0406">Ion transport</keyword>
<keyword evidence="3 9" id="KW-0812">Transmembrane</keyword>
<evidence type="ECO:0000259" key="10">
    <source>
        <dbReference type="Pfam" id="PF18139"/>
    </source>
</evidence>
<feature type="transmembrane region" description="Helical" evidence="9">
    <location>
        <begin position="1344"/>
        <end position="1362"/>
    </location>
</feature>
<dbReference type="InterPro" id="IPR050927">
    <property type="entry name" value="TRPM"/>
</dbReference>
<name>G0PB60_CAEBE</name>
<dbReference type="InterPro" id="IPR057366">
    <property type="entry name" value="TRPM-like"/>
</dbReference>
<keyword evidence="6 9" id="KW-0472">Membrane</keyword>
<evidence type="ECO:0000256" key="9">
    <source>
        <dbReference type="SAM" id="Phobius"/>
    </source>
</evidence>
<reference evidence="13" key="1">
    <citation type="submission" date="2011-07" db="EMBL/GenBank/DDBJ databases">
        <authorList>
            <consortium name="Caenorhabditis brenneri Sequencing and Analysis Consortium"/>
            <person name="Wilson R.K."/>
        </authorList>
    </citation>
    <scope>NUCLEOTIDE SEQUENCE [LARGE SCALE GENOMIC DNA]</scope>
    <source>
        <strain evidence="13">PB2801</strain>
    </source>
</reference>
<evidence type="ECO:0000256" key="6">
    <source>
        <dbReference type="ARBA" id="ARBA00023136"/>
    </source>
</evidence>
<feature type="domain" description="TRPM-like" evidence="11">
    <location>
        <begin position="473"/>
        <end position="586"/>
    </location>
</feature>
<protein>
    <submittedName>
        <fullName evidence="12">Uncharacterized protein</fullName>
    </submittedName>
</protein>
<feature type="transmembrane region" description="Helical" evidence="9">
    <location>
        <begin position="1176"/>
        <end position="1198"/>
    </location>
</feature>
<dbReference type="Pfam" id="PF25508">
    <property type="entry name" value="TRPM2"/>
    <property type="match status" value="2"/>
</dbReference>
<feature type="transmembrane region" description="Helical" evidence="9">
    <location>
        <begin position="1059"/>
        <end position="1077"/>
    </location>
</feature>
<accession>G0PB60</accession>
<dbReference type="GO" id="GO:0030001">
    <property type="term" value="P:metal ion transport"/>
    <property type="evidence" value="ECO:0007669"/>
    <property type="project" value="TreeGrafter"/>
</dbReference>
<evidence type="ECO:0000256" key="3">
    <source>
        <dbReference type="ARBA" id="ARBA00022692"/>
    </source>
</evidence>
<dbReference type="PANTHER" id="PTHR13800:SF10">
    <property type="entry name" value="GTL-1"/>
    <property type="match status" value="1"/>
</dbReference>
<evidence type="ECO:0000256" key="8">
    <source>
        <dbReference type="SAM" id="MobiDB-lite"/>
    </source>
</evidence>
<organism evidence="13">
    <name type="scientific">Caenorhabditis brenneri</name>
    <name type="common">Nematode worm</name>
    <dbReference type="NCBI Taxonomy" id="135651"/>
    <lineage>
        <taxon>Eukaryota</taxon>
        <taxon>Metazoa</taxon>
        <taxon>Ecdysozoa</taxon>
        <taxon>Nematoda</taxon>
        <taxon>Chromadorea</taxon>
        <taxon>Rhabditida</taxon>
        <taxon>Rhabditina</taxon>
        <taxon>Rhabditomorpha</taxon>
        <taxon>Rhabditoidea</taxon>
        <taxon>Rhabditidae</taxon>
        <taxon>Peloderinae</taxon>
        <taxon>Caenorhabditis</taxon>
    </lineage>
</organism>
<comment type="subcellular location">
    <subcellularLocation>
        <location evidence="1">Membrane</location>
        <topology evidence="1">Multi-pass membrane protein</topology>
    </subcellularLocation>
</comment>
<feature type="transmembrane region" description="Helical" evidence="9">
    <location>
        <begin position="1129"/>
        <end position="1156"/>
    </location>
</feature>
<feature type="region of interest" description="Disordered" evidence="8">
    <location>
        <begin position="1395"/>
        <end position="1415"/>
    </location>
</feature>
<evidence type="ECO:0000256" key="5">
    <source>
        <dbReference type="ARBA" id="ARBA00023065"/>
    </source>
</evidence>
<evidence type="ECO:0000256" key="2">
    <source>
        <dbReference type="ARBA" id="ARBA00022448"/>
    </source>
</evidence>
<feature type="compositionally biased region" description="Acidic residues" evidence="8">
    <location>
        <begin position="833"/>
        <end position="847"/>
    </location>
</feature>
<dbReference type="PANTHER" id="PTHR13800">
    <property type="entry name" value="TRANSIENT RECEPTOR POTENTIAL CATION CHANNEL, SUBFAMILY M, MEMBER 6"/>
    <property type="match status" value="1"/>
</dbReference>
<evidence type="ECO:0000313" key="12">
    <source>
        <dbReference type="EMBL" id="EGT50227.1"/>
    </source>
</evidence>
<evidence type="ECO:0000256" key="7">
    <source>
        <dbReference type="ARBA" id="ARBA00023303"/>
    </source>
</evidence>
<gene>
    <name evidence="12" type="ORF">CAEBREN_32633</name>
</gene>
<dbReference type="Proteomes" id="UP000008068">
    <property type="component" value="Unassembled WGS sequence"/>
</dbReference>
<dbReference type="eggNOG" id="KOG3614">
    <property type="taxonomic scope" value="Eukaryota"/>
</dbReference>
<evidence type="ECO:0000256" key="4">
    <source>
        <dbReference type="ARBA" id="ARBA00022989"/>
    </source>
</evidence>
<feature type="compositionally biased region" description="Basic residues" evidence="8">
    <location>
        <begin position="37"/>
        <end position="46"/>
    </location>
</feature>
<sequence length="1464" mass="167760">MDRKRGSIVPAIHKAVEESLRANSVTVEENEVERETQRKKRRKKQRSTSADGAAPLNTAPRHVQKFDWKDMLHLADISGRKRGNSTASHSGHATRAGSLKGKNWIECRLKMRQCSYFVPSQRFSERCGCGKEKSKHSEEVLERSHGKGHPLNHLTLPGIQEVDTTDADLDGNEINLAPGRWSIQSHTEVLPTDSYGNIAFEGTAHHAQYARIAKSTDAWIITSGLDEGVVRHLDSALHDQGTHHAAKKHVAIGIASWGMLKQRNRFVGKDSTVTYATNMFNNTRLKELNDNHSYFLFSDNGTVNRYGAEIILRKRLETYLAQGDKKRSAIPLICVVLEGGAFTIKMVHDYVTTIPRIPVIICDGSGRAADILAFAHQTVSQNGFLSDNIRNQLINIIRRVFGYDPKTAQKMIKQIVECTSNKSLMTIFRFGESSREDLDHAIMSCLLKGQNLSPPEQLQLALAWNRADIARTEIFANGTEWTTQDLHNAMIEALSNDRIDFVHLLLENGVSMQKFLTYGRLEHLYNTDKGPQNTLRTNLLVDLKHHIKLVEIGRLVEHLMGNLYKSNYTKEEFKNQYFLFNNRKQFGKRVDNSNGGRNDVIGPSGDAGRERMSSMQISLINNARNSIISLFGGGGRRRDSDDEDEFSNLEEEANMDFTFRYPYSDLMIWAVLTKRQKMAKLMWTHGEEGMAKALVASRLYMALAKTASLATGEIGMSQDFTEFSEEFSQLAVEVLEYCTKHGRDQTLRLLTCELTNWGDETCLSLAANNGHRKFLAHPCCQMLLSDLWQGGLLMKNNQNSKVLACLAVPPLIFLLGFKTKEQLMLQPKTAAEHDEEISSDSDESENEDGAKGRAQSLGADQPLSIQRLVRDKLNFSEKKKNEMGISRIVVAPPIVTGRNRSRTMSIKKSKKNMIKPPACLKIETSEDDDEQEQKKATEMYINRTGKRGSVAIAVNHDDMYMDPSEDMETDARQKSSREFSSSRNETVHVIMVSVYSDNKGSNAHSFQQRPLSWKKKIMEFYKAPITTYWLWFFAFVLFLILLTYNLLVKTQRIASWSEWYVFAYIFVWTLEMSRRVVSTIMMDTSKPVLKQLRVFFFQYRNGLLAFGLLTYLIAYFIRLSPTTKTLGRILIICNSVIWSLKLVDYLSVLQGLGPYINIVAEMVTRFGTSFFEFMDFQIPTMIPLCVLVFITLYSFGLLRQSITYPYEDWHWILVRNIFLQPYFMLYGEVYAAEIDTCGDEIWHTHEDENIPISMLNVTRQIQKFKTHLLFSVSNSIISSDETCVPGYWIAPVGLTVFMLATNVLLMNVMVAGCTYIFEKHIESTREIFLFERYGQVMEYESTPWLPPPFTIIYHIIWMFKLIKSSSRMFERKNLFDQSLKLFLSPDEMEKVHTFEEESVEDMKRETEKRNLSSNDERIHRTAERTDAILHRIGHLTQMEFTLKEEIRELEHKMKNMDTRHVSSR</sequence>
<dbReference type="GO" id="GO:0005886">
    <property type="term" value="C:plasma membrane"/>
    <property type="evidence" value="ECO:0007669"/>
    <property type="project" value="TreeGrafter"/>
</dbReference>
<dbReference type="FunCoup" id="G0PB60">
    <property type="interactions" value="8"/>
</dbReference>
<dbReference type="OrthoDB" id="301415at2759"/>
<dbReference type="STRING" id="135651.G0PB60"/>
<evidence type="ECO:0000259" key="11">
    <source>
        <dbReference type="Pfam" id="PF25508"/>
    </source>
</evidence>
<dbReference type="InParanoid" id="G0PB60"/>
<dbReference type="GO" id="GO:0005261">
    <property type="term" value="F:monoatomic cation channel activity"/>
    <property type="evidence" value="ECO:0007669"/>
    <property type="project" value="TreeGrafter"/>
</dbReference>
<feature type="region of interest" description="Disordered" evidence="8">
    <location>
        <begin position="24"/>
        <end position="63"/>
    </location>
</feature>
<dbReference type="EMBL" id="GL380200">
    <property type="protein sequence ID" value="EGT50227.1"/>
    <property type="molecule type" value="Genomic_DNA"/>
</dbReference>
<dbReference type="HOGENOM" id="CLU_001390_4_1_1"/>
<feature type="domain" description="TRPM SLOG" evidence="10">
    <location>
        <begin position="211"/>
        <end position="418"/>
    </location>
</feature>
<evidence type="ECO:0000313" key="13">
    <source>
        <dbReference type="Proteomes" id="UP000008068"/>
    </source>
</evidence>
<dbReference type="InterPro" id="IPR041491">
    <property type="entry name" value="TRPM_SLOG"/>
</dbReference>
<keyword evidence="7" id="KW-0407">Ion channel</keyword>
<feature type="transmembrane region" description="Helical" evidence="9">
    <location>
        <begin position="1028"/>
        <end position="1047"/>
    </location>
</feature>
<keyword evidence="2" id="KW-0813">Transport</keyword>
<feature type="region of interest" description="Disordered" evidence="8">
    <location>
        <begin position="827"/>
        <end position="857"/>
    </location>
</feature>
<feature type="domain" description="TRPM-like" evidence="11">
    <location>
        <begin position="647"/>
        <end position="777"/>
    </location>
</feature>
<keyword evidence="4 9" id="KW-1133">Transmembrane helix</keyword>
<dbReference type="Pfam" id="PF18139">
    <property type="entry name" value="LSDAT_euk"/>
    <property type="match status" value="1"/>
</dbReference>